<evidence type="ECO:0000313" key="4">
    <source>
        <dbReference type="Proteomes" id="UP000198420"/>
    </source>
</evidence>
<keyword evidence="4" id="KW-1185">Reference proteome</keyword>
<dbReference type="InterPro" id="IPR002347">
    <property type="entry name" value="SDR_fam"/>
</dbReference>
<dbReference type="Gene3D" id="3.40.50.720">
    <property type="entry name" value="NAD(P)-binding Rossmann-like Domain"/>
    <property type="match status" value="1"/>
</dbReference>
<protein>
    <submittedName>
        <fullName evidence="3">NAD(P)-dependent dehydrogenase, short-chain alcohol dehydrogenase family</fullName>
    </submittedName>
</protein>
<dbReference type="PRINTS" id="PR00081">
    <property type="entry name" value="GDHRDH"/>
</dbReference>
<evidence type="ECO:0000313" key="3">
    <source>
        <dbReference type="EMBL" id="SNR28237.1"/>
    </source>
</evidence>
<proteinExistence type="inferred from homology"/>
<dbReference type="PRINTS" id="PR00080">
    <property type="entry name" value="SDRFAMILY"/>
</dbReference>
<organism evidence="3 4">
    <name type="scientific">Actinomadura mexicana</name>
    <dbReference type="NCBI Taxonomy" id="134959"/>
    <lineage>
        <taxon>Bacteria</taxon>
        <taxon>Bacillati</taxon>
        <taxon>Actinomycetota</taxon>
        <taxon>Actinomycetes</taxon>
        <taxon>Streptosporangiales</taxon>
        <taxon>Thermomonosporaceae</taxon>
        <taxon>Actinomadura</taxon>
    </lineage>
</organism>
<sequence length="249" mass="25388">MTIALITGAAGGLGAAVARRLAADGRMVALNDRPGRDVAALAAELNGLAAPADVSDPAAVTAMVAEIERRTGGQIALLVTCAGRLEMVPFTEVQDRGGWWRAVDDDLGGTFACAQAVMPGMVERGGGRMVFTASEWGLIGWPNASAYSASKAGVVALAKSLGRELAPLGIAVNAVAPGAIDTPLLEVDAAAAGVRVEEIRARYAARAPLGRIATPEEVAAAVSFLADERLPTLVGQILHVNGGTTRSRA</sequence>
<dbReference type="OrthoDB" id="286404at2"/>
<dbReference type="RefSeq" id="WP_089310125.1">
    <property type="nucleotide sequence ID" value="NZ_FZNP01000001.1"/>
</dbReference>
<reference evidence="4" key="1">
    <citation type="submission" date="2017-06" db="EMBL/GenBank/DDBJ databases">
        <authorList>
            <person name="Varghese N."/>
            <person name="Submissions S."/>
        </authorList>
    </citation>
    <scope>NUCLEOTIDE SEQUENCE [LARGE SCALE GENOMIC DNA]</scope>
    <source>
        <strain evidence="4">DSM 44485</strain>
    </source>
</reference>
<dbReference type="Proteomes" id="UP000198420">
    <property type="component" value="Unassembled WGS sequence"/>
</dbReference>
<dbReference type="EMBL" id="FZNP01000001">
    <property type="protein sequence ID" value="SNR28237.1"/>
    <property type="molecule type" value="Genomic_DNA"/>
</dbReference>
<dbReference type="SUPFAM" id="SSF51735">
    <property type="entry name" value="NAD(P)-binding Rossmann-fold domains"/>
    <property type="match status" value="1"/>
</dbReference>
<accession>A0A238V2K1</accession>
<dbReference type="PANTHER" id="PTHR42760:SF40">
    <property type="entry name" value="3-OXOACYL-[ACYL-CARRIER-PROTEIN] REDUCTASE, CHLOROPLASTIC"/>
    <property type="match status" value="1"/>
</dbReference>
<dbReference type="GO" id="GO:0016616">
    <property type="term" value="F:oxidoreductase activity, acting on the CH-OH group of donors, NAD or NADP as acceptor"/>
    <property type="evidence" value="ECO:0007669"/>
    <property type="project" value="TreeGrafter"/>
</dbReference>
<dbReference type="PANTHER" id="PTHR42760">
    <property type="entry name" value="SHORT-CHAIN DEHYDROGENASES/REDUCTASES FAMILY MEMBER"/>
    <property type="match status" value="1"/>
</dbReference>
<dbReference type="InterPro" id="IPR020904">
    <property type="entry name" value="Sc_DH/Rdtase_CS"/>
</dbReference>
<dbReference type="AlphaFoldDB" id="A0A238V2K1"/>
<gene>
    <name evidence="3" type="ORF">SAMN06265355_101784</name>
</gene>
<dbReference type="Pfam" id="PF13561">
    <property type="entry name" value="adh_short_C2"/>
    <property type="match status" value="1"/>
</dbReference>
<dbReference type="GO" id="GO:0030497">
    <property type="term" value="P:fatty acid elongation"/>
    <property type="evidence" value="ECO:0007669"/>
    <property type="project" value="TreeGrafter"/>
</dbReference>
<dbReference type="PROSITE" id="PS00061">
    <property type="entry name" value="ADH_SHORT"/>
    <property type="match status" value="1"/>
</dbReference>
<evidence type="ECO:0000256" key="2">
    <source>
        <dbReference type="ARBA" id="ARBA00023002"/>
    </source>
</evidence>
<comment type="similarity">
    <text evidence="1">Belongs to the short-chain dehydrogenases/reductases (SDR) family.</text>
</comment>
<evidence type="ECO:0000256" key="1">
    <source>
        <dbReference type="ARBA" id="ARBA00006484"/>
    </source>
</evidence>
<name>A0A238V2K1_9ACTN</name>
<dbReference type="InterPro" id="IPR036291">
    <property type="entry name" value="NAD(P)-bd_dom_sf"/>
</dbReference>
<dbReference type="FunFam" id="3.40.50.720:FF:000084">
    <property type="entry name" value="Short-chain dehydrogenase reductase"/>
    <property type="match status" value="1"/>
</dbReference>
<keyword evidence="2" id="KW-0560">Oxidoreductase</keyword>